<dbReference type="HOGENOM" id="CLU_100706_1_0_1"/>
<feature type="region of interest" description="Disordered" evidence="1">
    <location>
        <begin position="162"/>
        <end position="185"/>
    </location>
</feature>
<keyword evidence="4" id="KW-1185">Reference proteome</keyword>
<keyword evidence="2" id="KW-1133">Transmembrane helix</keyword>
<evidence type="ECO:0000313" key="3">
    <source>
        <dbReference type="EMBL" id="KIK09314.1"/>
    </source>
</evidence>
<dbReference type="EMBL" id="KN838539">
    <property type="protein sequence ID" value="KIK09314.1"/>
    <property type="molecule type" value="Genomic_DNA"/>
</dbReference>
<evidence type="ECO:0000256" key="1">
    <source>
        <dbReference type="SAM" id="MobiDB-lite"/>
    </source>
</evidence>
<dbReference type="STRING" id="1095629.A0A0C9Y5Q7"/>
<dbReference type="OrthoDB" id="3266879at2759"/>
<sequence length="209" mass="22714">MLRSQILRVTARPIIYLPKTTRQYATAPGPLPEQAAPKQKARGSDNTLVYIALGLAAVGGAYFYFNNPQDINAKTNREQIKQKGVETAEATKSRVDDAYSQAKAQGQSKIDSARSSIDDVAGDAATRAQGLAESAEAKYGSVKDSTKESLAKVRGSTENLYKEARTATEQKAERLSAEAGKEEEKIKRGWLSWLSWGSSKAEKGKEKAE</sequence>
<feature type="transmembrane region" description="Helical" evidence="2">
    <location>
        <begin position="47"/>
        <end position="65"/>
    </location>
</feature>
<proteinExistence type="predicted"/>
<reference evidence="4" key="2">
    <citation type="submission" date="2015-01" db="EMBL/GenBank/DDBJ databases">
        <title>Evolutionary Origins and Diversification of the Mycorrhizal Mutualists.</title>
        <authorList>
            <consortium name="DOE Joint Genome Institute"/>
            <consortium name="Mycorrhizal Genomics Consortium"/>
            <person name="Kohler A."/>
            <person name="Kuo A."/>
            <person name="Nagy L.G."/>
            <person name="Floudas D."/>
            <person name="Copeland A."/>
            <person name="Barry K.W."/>
            <person name="Cichocki N."/>
            <person name="Veneault-Fourrey C."/>
            <person name="LaButti K."/>
            <person name="Lindquist E.A."/>
            <person name="Lipzen A."/>
            <person name="Lundell T."/>
            <person name="Morin E."/>
            <person name="Murat C."/>
            <person name="Riley R."/>
            <person name="Ohm R."/>
            <person name="Sun H."/>
            <person name="Tunlid A."/>
            <person name="Henrissat B."/>
            <person name="Grigoriev I.V."/>
            <person name="Hibbett D.S."/>
            <person name="Martin F."/>
        </authorList>
    </citation>
    <scope>NUCLEOTIDE SEQUENCE [LARGE SCALE GENOMIC DNA]</scope>
    <source>
        <strain evidence="4">LaAM-08-1</strain>
    </source>
</reference>
<reference evidence="3 4" key="1">
    <citation type="submission" date="2014-04" db="EMBL/GenBank/DDBJ databases">
        <authorList>
            <consortium name="DOE Joint Genome Institute"/>
            <person name="Kuo A."/>
            <person name="Kohler A."/>
            <person name="Nagy L.G."/>
            <person name="Floudas D."/>
            <person name="Copeland A."/>
            <person name="Barry K.W."/>
            <person name="Cichocki N."/>
            <person name="Veneault-Fourrey C."/>
            <person name="LaButti K."/>
            <person name="Lindquist E.A."/>
            <person name="Lipzen A."/>
            <person name="Lundell T."/>
            <person name="Morin E."/>
            <person name="Murat C."/>
            <person name="Sun H."/>
            <person name="Tunlid A."/>
            <person name="Henrissat B."/>
            <person name="Grigoriev I.V."/>
            <person name="Hibbett D.S."/>
            <person name="Martin F."/>
            <person name="Nordberg H.P."/>
            <person name="Cantor M.N."/>
            <person name="Hua S.X."/>
        </authorList>
    </citation>
    <scope>NUCLEOTIDE SEQUENCE [LARGE SCALE GENOMIC DNA]</scope>
    <source>
        <strain evidence="3 4">LaAM-08-1</strain>
    </source>
</reference>
<evidence type="ECO:0000256" key="2">
    <source>
        <dbReference type="SAM" id="Phobius"/>
    </source>
</evidence>
<dbReference type="Proteomes" id="UP000054477">
    <property type="component" value="Unassembled WGS sequence"/>
</dbReference>
<accession>A0A0C9Y5Q7</accession>
<keyword evidence="2" id="KW-0812">Transmembrane</keyword>
<name>A0A0C9Y5Q7_9AGAR</name>
<evidence type="ECO:0000313" key="4">
    <source>
        <dbReference type="Proteomes" id="UP000054477"/>
    </source>
</evidence>
<dbReference type="AlphaFoldDB" id="A0A0C9Y5Q7"/>
<gene>
    <name evidence="3" type="ORF">K443DRAFT_671812</name>
</gene>
<organism evidence="3 4">
    <name type="scientific">Laccaria amethystina LaAM-08-1</name>
    <dbReference type="NCBI Taxonomy" id="1095629"/>
    <lineage>
        <taxon>Eukaryota</taxon>
        <taxon>Fungi</taxon>
        <taxon>Dikarya</taxon>
        <taxon>Basidiomycota</taxon>
        <taxon>Agaricomycotina</taxon>
        <taxon>Agaricomycetes</taxon>
        <taxon>Agaricomycetidae</taxon>
        <taxon>Agaricales</taxon>
        <taxon>Agaricineae</taxon>
        <taxon>Hydnangiaceae</taxon>
        <taxon>Laccaria</taxon>
    </lineage>
</organism>
<protein>
    <submittedName>
        <fullName evidence="3">Uncharacterized protein</fullName>
    </submittedName>
</protein>
<keyword evidence="2" id="KW-0472">Membrane</keyword>